<feature type="transmembrane region" description="Helical" evidence="1">
    <location>
        <begin position="101"/>
        <end position="121"/>
    </location>
</feature>
<evidence type="ECO:0000313" key="3">
    <source>
        <dbReference type="Proteomes" id="UP000178742"/>
    </source>
</evidence>
<feature type="transmembrane region" description="Helical" evidence="1">
    <location>
        <begin position="421"/>
        <end position="443"/>
    </location>
</feature>
<dbReference type="STRING" id="1798676.A3B90_02620"/>
<reference evidence="2 3" key="1">
    <citation type="journal article" date="2016" name="Nat. Commun.">
        <title>Thousands of microbial genomes shed light on interconnected biogeochemical processes in an aquifer system.</title>
        <authorList>
            <person name="Anantharaman K."/>
            <person name="Brown C.T."/>
            <person name="Hug L.A."/>
            <person name="Sharon I."/>
            <person name="Castelle C.J."/>
            <person name="Probst A.J."/>
            <person name="Thomas B.C."/>
            <person name="Singh A."/>
            <person name="Wilkins M.J."/>
            <person name="Karaoz U."/>
            <person name="Brodie E.L."/>
            <person name="Williams K.H."/>
            <person name="Hubbard S.S."/>
            <person name="Banfield J.F."/>
        </authorList>
    </citation>
    <scope>NUCLEOTIDE SEQUENCE [LARGE SCALE GENOMIC DNA]</scope>
</reference>
<evidence type="ECO:0000256" key="1">
    <source>
        <dbReference type="SAM" id="Phobius"/>
    </source>
</evidence>
<feature type="transmembrane region" description="Helical" evidence="1">
    <location>
        <begin position="72"/>
        <end position="89"/>
    </location>
</feature>
<feature type="transmembrane region" description="Helical" evidence="1">
    <location>
        <begin position="205"/>
        <end position="229"/>
    </location>
</feature>
<keyword evidence="1" id="KW-1133">Transmembrane helix</keyword>
<dbReference type="AlphaFoldDB" id="A0A1F6M500"/>
<feature type="transmembrane region" description="Helical" evidence="1">
    <location>
        <begin position="241"/>
        <end position="274"/>
    </location>
</feature>
<feature type="transmembrane region" description="Helical" evidence="1">
    <location>
        <begin position="326"/>
        <end position="346"/>
    </location>
</feature>
<dbReference type="Proteomes" id="UP000178742">
    <property type="component" value="Unassembled WGS sequence"/>
</dbReference>
<keyword evidence="1" id="KW-0472">Membrane</keyword>
<feature type="transmembrane region" description="Helical" evidence="1">
    <location>
        <begin position="142"/>
        <end position="162"/>
    </location>
</feature>
<feature type="transmembrane region" description="Helical" evidence="1">
    <location>
        <begin position="388"/>
        <end position="409"/>
    </location>
</feature>
<feature type="transmembrane region" description="Helical" evidence="1">
    <location>
        <begin position="43"/>
        <end position="60"/>
    </location>
</feature>
<gene>
    <name evidence="2" type="ORF">A3B90_02620</name>
</gene>
<feature type="transmembrane region" description="Helical" evidence="1">
    <location>
        <begin position="286"/>
        <end position="314"/>
    </location>
</feature>
<feature type="transmembrane region" description="Helical" evidence="1">
    <location>
        <begin position="500"/>
        <end position="521"/>
    </location>
</feature>
<feature type="transmembrane region" description="Helical" evidence="1">
    <location>
        <begin position="16"/>
        <end position="37"/>
    </location>
</feature>
<accession>A0A1F6M500</accession>
<name>A0A1F6M500_9BACT</name>
<proteinExistence type="predicted"/>
<protein>
    <recommendedName>
        <fullName evidence="4">DUF2079 domain-containing protein</fullName>
    </recommendedName>
</protein>
<feature type="transmembrane region" description="Helical" evidence="1">
    <location>
        <begin position="458"/>
        <end position="479"/>
    </location>
</feature>
<sequence length="664" mass="77291">MKYFWNKIRSIETSSWTLNFLGSLSLLIILGSLSYYAYKITPILSYIIFFTSLAPLVILRPKYAAFKEKIRINTLLVIVLDLFLLLYLYEHRSYDLAASPWNQLDPIFFFIYALSTILLFFNYKSTQDEHKKLQVQNSILTSLHFFVGLSVAALIYPLGYGFDAFIHRVTESWIQLHGFISPKQPYYIGQYSLVVILSNITHLKIFFIDVWLVPLLSAILIPNVIIKSLEKIMPSKFLSSLSFWILALVPFLLLSLTTPHNLVLLFSIILVFLNFSNIHSRGSFRVSFLLAIAALFTHPLIGAPIFLFTVLAFLIQKFEKNKKIAVTLLTVTFISFCILLPFMFTLNNLRIGGHLPTLNNPFTQISTFLDLFKRPYWYAASSPLQFEILYLFEQLLIPAVLLLALYGFVKYRKKEKSRLVWLFPLSALGLFIDAWLLRSWIIFPDVVAYEQGDYPLRLIHTSIIFLLPFAMYGWYSVCHSEHSEESFARKNRLLYYFQKLKPFIFFFLVPIILTLALYLSYPQRNIKARFPGYNVTESDFKTVEWIHNQNSEYNYIVLSNQLVSAAALTKYSFAKYFDTARGQIFYYSIPTGGELYKYYGKMIYEGQKREYMNQAMDIVNVKKAYFVVNNYWANSDKIIAGAKQSADSYQAFDDGKVWVFEYKK</sequence>
<keyword evidence="1" id="KW-0812">Transmembrane</keyword>
<evidence type="ECO:0008006" key="4">
    <source>
        <dbReference type="Google" id="ProtNLM"/>
    </source>
</evidence>
<dbReference type="EMBL" id="MFPX01000011">
    <property type="protein sequence ID" value="OGH66685.1"/>
    <property type="molecule type" value="Genomic_DNA"/>
</dbReference>
<evidence type="ECO:0000313" key="2">
    <source>
        <dbReference type="EMBL" id="OGH66685.1"/>
    </source>
</evidence>
<comment type="caution">
    <text evidence="2">The sequence shown here is derived from an EMBL/GenBank/DDBJ whole genome shotgun (WGS) entry which is preliminary data.</text>
</comment>
<organism evidence="2 3">
    <name type="scientific">Candidatus Magasanikbacteria bacterium RIFCSPHIGHO2_02_FULL_41_13</name>
    <dbReference type="NCBI Taxonomy" id="1798676"/>
    <lineage>
        <taxon>Bacteria</taxon>
        <taxon>Candidatus Magasanikiibacteriota</taxon>
    </lineage>
</organism>